<proteinExistence type="predicted"/>
<dbReference type="PANTHER" id="PTHR30404">
    <property type="entry name" value="N-ACETYLMURAMOYL-L-ALANINE AMIDASE"/>
    <property type="match status" value="1"/>
</dbReference>
<name>A0A1H7UAU9_STRJI</name>
<dbReference type="Proteomes" id="UP000183015">
    <property type="component" value="Unassembled WGS sequence"/>
</dbReference>
<dbReference type="GO" id="GO:0009253">
    <property type="term" value="P:peptidoglycan catabolic process"/>
    <property type="evidence" value="ECO:0007669"/>
    <property type="project" value="InterPro"/>
</dbReference>
<dbReference type="EMBL" id="FOAZ01000015">
    <property type="protein sequence ID" value="SEL94081.1"/>
    <property type="molecule type" value="Genomic_DNA"/>
</dbReference>
<dbReference type="Gene3D" id="3.40.630.40">
    <property type="entry name" value="Zn-dependent exopeptidases"/>
    <property type="match status" value="1"/>
</dbReference>
<dbReference type="AlphaFoldDB" id="A0A1H7UAU9"/>
<reference evidence="4" key="1">
    <citation type="submission" date="2016-10" db="EMBL/GenBank/DDBJ databases">
        <authorList>
            <person name="Varghese N."/>
        </authorList>
    </citation>
    <scope>NUCLEOTIDE SEQUENCE [LARGE SCALE GENOMIC DNA]</scope>
    <source>
        <strain evidence="4">DSM 45096 / BCRC 16803 / CGMCC 4.1857 / CIP 109030 / JCM 12277 / KCTC 19219 / NBRC 100920 / 33214</strain>
    </source>
</reference>
<dbReference type="InterPro" id="IPR002508">
    <property type="entry name" value="MurNAc-LAA_cat"/>
</dbReference>
<protein>
    <submittedName>
        <fullName evidence="3">N-acetylmuramoyl-L-alanine amidase</fullName>
    </submittedName>
</protein>
<dbReference type="SMART" id="SM00646">
    <property type="entry name" value="Ami_3"/>
    <property type="match status" value="1"/>
</dbReference>
<dbReference type="Pfam" id="PF01520">
    <property type="entry name" value="Amidase_3"/>
    <property type="match status" value="1"/>
</dbReference>
<evidence type="ECO:0000259" key="2">
    <source>
        <dbReference type="SMART" id="SM00646"/>
    </source>
</evidence>
<evidence type="ECO:0000256" key="1">
    <source>
        <dbReference type="ARBA" id="ARBA00022801"/>
    </source>
</evidence>
<sequence>MSAAVWCTPIRTAIIVSTNNAVRADNGLRATGGTAVRAGRFSAVSALVLLSVLSLVGATVPPASGIGGPAPLRSPLPLTGLTVVLDPGHNPGNWRHPSEINRLVDIGNGRKACNTTGTETRSGYTEAAFTLDLARRVRVLLEAEGARVVMTQDGNLPWGPCVTERAAIGNRAHANAVVAIHADGAAPSGHGFHVILPARVVAGAADTRAIVGPSRRLGVTLRNAFTSLTGEPFATYLGGGTGLMVRSDLGGLNLSRVPAVFIECGNMRNTADAARLSAPGWRELAAHGIALGITRFLTGARVSTADIGAALSLTPDGGGSD</sequence>
<dbReference type="CDD" id="cd02696">
    <property type="entry name" value="MurNAc-LAA"/>
    <property type="match status" value="1"/>
</dbReference>
<evidence type="ECO:0000313" key="3">
    <source>
        <dbReference type="EMBL" id="SEL94081.1"/>
    </source>
</evidence>
<dbReference type="InterPro" id="IPR050695">
    <property type="entry name" value="N-acetylmuramoyl_amidase_3"/>
</dbReference>
<keyword evidence="1" id="KW-0378">Hydrolase</keyword>
<dbReference type="STRING" id="235985.SAMN05414137_115180"/>
<dbReference type="SUPFAM" id="SSF53187">
    <property type="entry name" value="Zn-dependent exopeptidases"/>
    <property type="match status" value="1"/>
</dbReference>
<dbReference type="RefSeq" id="WP_052438880.1">
    <property type="nucleotide sequence ID" value="NZ_BBPN01000019.1"/>
</dbReference>
<gene>
    <name evidence="3" type="ORF">SAMN05414137_115180</name>
</gene>
<dbReference type="PANTHER" id="PTHR30404:SF0">
    <property type="entry name" value="N-ACETYLMURAMOYL-L-ALANINE AMIDASE AMIC"/>
    <property type="match status" value="1"/>
</dbReference>
<accession>A0A1H7UAU9</accession>
<organism evidence="3 4">
    <name type="scientific">Streptacidiphilus jiangxiensis</name>
    <dbReference type="NCBI Taxonomy" id="235985"/>
    <lineage>
        <taxon>Bacteria</taxon>
        <taxon>Bacillati</taxon>
        <taxon>Actinomycetota</taxon>
        <taxon>Actinomycetes</taxon>
        <taxon>Kitasatosporales</taxon>
        <taxon>Streptomycetaceae</taxon>
        <taxon>Streptacidiphilus</taxon>
    </lineage>
</organism>
<evidence type="ECO:0000313" key="4">
    <source>
        <dbReference type="Proteomes" id="UP000183015"/>
    </source>
</evidence>
<feature type="domain" description="MurNAc-LAA" evidence="2">
    <location>
        <begin position="166"/>
        <end position="294"/>
    </location>
</feature>
<keyword evidence="4" id="KW-1185">Reference proteome</keyword>
<dbReference type="eggNOG" id="COG0860">
    <property type="taxonomic scope" value="Bacteria"/>
</dbReference>
<dbReference type="GO" id="GO:0008745">
    <property type="term" value="F:N-acetylmuramoyl-L-alanine amidase activity"/>
    <property type="evidence" value="ECO:0007669"/>
    <property type="project" value="InterPro"/>
</dbReference>
<dbReference type="GO" id="GO:0030288">
    <property type="term" value="C:outer membrane-bounded periplasmic space"/>
    <property type="evidence" value="ECO:0007669"/>
    <property type="project" value="TreeGrafter"/>
</dbReference>